<evidence type="ECO:0000256" key="6">
    <source>
        <dbReference type="ARBA" id="ARBA00023110"/>
    </source>
</evidence>
<dbReference type="InterPro" id="IPR001202">
    <property type="entry name" value="WW_dom"/>
</dbReference>
<dbReference type="SMART" id="SM00054">
    <property type="entry name" value="EFh"/>
    <property type="match status" value="4"/>
</dbReference>
<feature type="region of interest" description="Disordered" evidence="10">
    <location>
        <begin position="109"/>
        <end position="178"/>
    </location>
</feature>
<dbReference type="FunFam" id="3.10.50.40:FF:000006">
    <property type="entry name" value="Peptidyl-prolyl cis-trans isomerase"/>
    <property type="match status" value="1"/>
</dbReference>
<evidence type="ECO:0000256" key="8">
    <source>
        <dbReference type="PROSITE-ProRule" id="PRU00277"/>
    </source>
</evidence>
<dbReference type="PANTHER" id="PTHR43811:SF19">
    <property type="entry name" value="39 KDA FK506-BINDING NUCLEAR PROTEIN"/>
    <property type="match status" value="1"/>
</dbReference>
<evidence type="ECO:0000259" key="13">
    <source>
        <dbReference type="PROSITE" id="PS50222"/>
    </source>
</evidence>
<feature type="domain" description="WW" evidence="11">
    <location>
        <begin position="45"/>
        <end position="79"/>
    </location>
</feature>
<dbReference type="FunFam" id="1.10.238.10:FF:000178">
    <property type="entry name" value="Calmodulin-2 A"/>
    <property type="match status" value="1"/>
</dbReference>
<name>A0AAD5LV34_PYTIN</name>
<dbReference type="PROSITE" id="PS50222">
    <property type="entry name" value="EF_HAND_2"/>
    <property type="match status" value="4"/>
</dbReference>
<feature type="compositionally biased region" description="Basic and acidic residues" evidence="10">
    <location>
        <begin position="165"/>
        <end position="178"/>
    </location>
</feature>
<dbReference type="InterPro" id="IPR036020">
    <property type="entry name" value="WW_dom_sf"/>
</dbReference>
<proteinExistence type="inferred from homology"/>
<dbReference type="Pfam" id="PF00397">
    <property type="entry name" value="WW"/>
    <property type="match status" value="1"/>
</dbReference>
<dbReference type="PROSITE" id="PS50059">
    <property type="entry name" value="FKBP_PPIASE"/>
    <property type="match status" value="1"/>
</dbReference>
<reference evidence="14" key="1">
    <citation type="submission" date="2021-12" db="EMBL/GenBank/DDBJ databases">
        <title>Prjna785345.</title>
        <authorList>
            <person name="Rujirawat T."/>
            <person name="Krajaejun T."/>
        </authorList>
    </citation>
    <scope>NUCLEOTIDE SEQUENCE</scope>
    <source>
        <strain evidence="14">Pi057C3</strain>
    </source>
</reference>
<evidence type="ECO:0000256" key="1">
    <source>
        <dbReference type="ARBA" id="ARBA00000971"/>
    </source>
</evidence>
<keyword evidence="6 8" id="KW-0697">Rotamase</keyword>
<feature type="domain" description="EF-hand" evidence="13">
    <location>
        <begin position="292"/>
        <end position="323"/>
    </location>
</feature>
<organism evidence="14 15">
    <name type="scientific">Pythium insidiosum</name>
    <name type="common">Pythiosis disease agent</name>
    <dbReference type="NCBI Taxonomy" id="114742"/>
    <lineage>
        <taxon>Eukaryota</taxon>
        <taxon>Sar</taxon>
        <taxon>Stramenopiles</taxon>
        <taxon>Oomycota</taxon>
        <taxon>Peronosporomycetes</taxon>
        <taxon>Pythiales</taxon>
        <taxon>Pythiaceae</taxon>
        <taxon>Pythium</taxon>
    </lineage>
</organism>
<evidence type="ECO:0000259" key="12">
    <source>
        <dbReference type="PROSITE" id="PS50059"/>
    </source>
</evidence>
<comment type="catalytic activity">
    <reaction evidence="1 8">
        <text>[protein]-peptidylproline (omega=180) = [protein]-peptidylproline (omega=0)</text>
        <dbReference type="Rhea" id="RHEA:16237"/>
        <dbReference type="Rhea" id="RHEA-COMP:10747"/>
        <dbReference type="Rhea" id="RHEA-COMP:10748"/>
        <dbReference type="ChEBI" id="CHEBI:83833"/>
        <dbReference type="ChEBI" id="CHEBI:83834"/>
        <dbReference type="EC" id="5.2.1.8"/>
    </reaction>
</comment>
<dbReference type="InterPro" id="IPR046357">
    <property type="entry name" value="PPIase_dom_sf"/>
</dbReference>
<dbReference type="EMBL" id="JAKCXM010000428">
    <property type="protein sequence ID" value="KAJ0394182.1"/>
    <property type="molecule type" value="Genomic_DNA"/>
</dbReference>
<dbReference type="GO" id="GO:0005783">
    <property type="term" value="C:endoplasmic reticulum"/>
    <property type="evidence" value="ECO:0007669"/>
    <property type="project" value="UniProtKB-ARBA"/>
</dbReference>
<dbReference type="InterPro" id="IPR018247">
    <property type="entry name" value="EF_Hand_1_Ca_BS"/>
</dbReference>
<dbReference type="SUPFAM" id="SSF51045">
    <property type="entry name" value="WW domain"/>
    <property type="match status" value="1"/>
</dbReference>
<dbReference type="Pfam" id="PF00254">
    <property type="entry name" value="FKBP_C"/>
    <property type="match status" value="1"/>
</dbReference>
<dbReference type="GO" id="GO:0003755">
    <property type="term" value="F:peptidyl-prolyl cis-trans isomerase activity"/>
    <property type="evidence" value="ECO:0007669"/>
    <property type="project" value="UniProtKB-KW"/>
</dbReference>
<keyword evidence="4" id="KW-0677">Repeat</keyword>
<dbReference type="Gene3D" id="3.10.50.40">
    <property type="match status" value="1"/>
</dbReference>
<keyword evidence="15" id="KW-1185">Reference proteome</keyword>
<dbReference type="Proteomes" id="UP001209570">
    <property type="component" value="Unassembled WGS sequence"/>
</dbReference>
<evidence type="ECO:0000256" key="5">
    <source>
        <dbReference type="ARBA" id="ARBA00022837"/>
    </source>
</evidence>
<evidence type="ECO:0000259" key="11">
    <source>
        <dbReference type="PROSITE" id="PS50020"/>
    </source>
</evidence>
<dbReference type="FunFam" id="1.10.238.10:FF:000003">
    <property type="entry name" value="Calmodulin A"/>
    <property type="match status" value="1"/>
</dbReference>
<evidence type="ECO:0000256" key="9">
    <source>
        <dbReference type="SAM" id="Coils"/>
    </source>
</evidence>
<dbReference type="InterPro" id="IPR011992">
    <property type="entry name" value="EF-hand-dom_pair"/>
</dbReference>
<evidence type="ECO:0000256" key="7">
    <source>
        <dbReference type="ARBA" id="ARBA00023235"/>
    </source>
</evidence>
<sequence length="541" mass="60699">MSESTHVQPLASSEAIDEVQARRAAAAVTIQRLFRARHAKMQLRALLGSVFERFFDESSGQYYYHNKRTGETTWEKPRLLQRGGSDIAVAGVYKEDTVAQEPMALQDLETADDPGDAQGGEEVEDEDEEDEGEEEEEEEEEGEEDEEAEEGEEEEERDALGYTTQERELAKRQFDRVDADKSGSISAKELLKLLTSLGEQLTLKNVEEMIRQVDRNSNGEVEFEEFLAILRQQQARNPYAASLELALLFGPSELDKLKRQFIKLDLDGSGFIDEHEIQALIKKLGRSVGEYDLRAMLQEVDADGSGSIGFNEFLQIVATMMKDDGKGGALSGFATLLNLGIAQGALNELNDAMKASRKALYEWWNADRIAEQKRLEAKRERRRRQEEERRRQLELDRAAFAEEQAKLAAEKAAREAKVDGLVHEVLFAGDGLNYASVGQYARVHYAGMFEHNGEVFESTRRRGGALEFCVGAGHVIKGFDLALQRMSVGETARVTMAPVLAYGVKGRPPKIPPNATLVFKIELISIKEKLRRWGNNNDNDE</sequence>
<dbReference type="PROSITE" id="PS50020">
    <property type="entry name" value="WW_DOMAIN_2"/>
    <property type="match status" value="1"/>
</dbReference>
<feature type="domain" description="EF-hand" evidence="13">
    <location>
        <begin position="252"/>
        <end position="287"/>
    </location>
</feature>
<dbReference type="Gene3D" id="1.10.238.10">
    <property type="entry name" value="EF-hand"/>
    <property type="match status" value="2"/>
</dbReference>
<feature type="domain" description="EF-hand" evidence="13">
    <location>
        <begin position="201"/>
        <end position="236"/>
    </location>
</feature>
<dbReference type="GO" id="GO:0005509">
    <property type="term" value="F:calcium ion binding"/>
    <property type="evidence" value="ECO:0007669"/>
    <property type="project" value="InterPro"/>
</dbReference>
<evidence type="ECO:0000256" key="4">
    <source>
        <dbReference type="ARBA" id="ARBA00022737"/>
    </source>
</evidence>
<accession>A0AAD5LV34</accession>
<gene>
    <name evidence="14" type="ORF">P43SY_003811</name>
</gene>
<dbReference type="AlphaFoldDB" id="A0AAD5LV34"/>
<comment type="caution">
    <text evidence="14">The sequence shown here is derived from an EMBL/GenBank/DDBJ whole genome shotgun (WGS) entry which is preliminary data.</text>
</comment>
<keyword evidence="9" id="KW-0175">Coiled coil</keyword>
<keyword evidence="5" id="KW-0106">Calcium</keyword>
<dbReference type="PROSITE" id="PS00018">
    <property type="entry name" value="EF_HAND_1"/>
    <property type="match status" value="4"/>
</dbReference>
<feature type="coiled-coil region" evidence="9">
    <location>
        <begin position="368"/>
        <end position="404"/>
    </location>
</feature>
<dbReference type="EC" id="5.2.1.8" evidence="3 8"/>
<dbReference type="Gene3D" id="2.20.70.10">
    <property type="match status" value="1"/>
</dbReference>
<dbReference type="CDD" id="cd00201">
    <property type="entry name" value="WW"/>
    <property type="match status" value="1"/>
</dbReference>
<feature type="domain" description="PPIase FKBP-type" evidence="12">
    <location>
        <begin position="438"/>
        <end position="527"/>
    </location>
</feature>
<dbReference type="InterPro" id="IPR001179">
    <property type="entry name" value="PPIase_FKBP_dom"/>
</dbReference>
<feature type="compositionally biased region" description="Acidic residues" evidence="10">
    <location>
        <begin position="109"/>
        <end position="157"/>
    </location>
</feature>
<dbReference type="InterPro" id="IPR002048">
    <property type="entry name" value="EF_hand_dom"/>
</dbReference>
<evidence type="ECO:0000256" key="2">
    <source>
        <dbReference type="ARBA" id="ARBA00005253"/>
    </source>
</evidence>
<dbReference type="SUPFAM" id="SSF54534">
    <property type="entry name" value="FKBP-like"/>
    <property type="match status" value="1"/>
</dbReference>
<evidence type="ECO:0000256" key="10">
    <source>
        <dbReference type="SAM" id="MobiDB-lite"/>
    </source>
</evidence>
<dbReference type="PANTHER" id="PTHR43811">
    <property type="entry name" value="FKBP-TYPE PEPTIDYL-PROLYL CIS-TRANS ISOMERASE FKPA"/>
    <property type="match status" value="1"/>
</dbReference>
<dbReference type="Pfam" id="PF13499">
    <property type="entry name" value="EF-hand_7"/>
    <property type="match status" value="2"/>
</dbReference>
<evidence type="ECO:0000313" key="15">
    <source>
        <dbReference type="Proteomes" id="UP001209570"/>
    </source>
</evidence>
<dbReference type="SMART" id="SM00456">
    <property type="entry name" value="WW"/>
    <property type="match status" value="1"/>
</dbReference>
<protein>
    <recommendedName>
        <fullName evidence="3 8">peptidylprolyl isomerase</fullName>
        <ecNumber evidence="3 8">5.2.1.8</ecNumber>
    </recommendedName>
</protein>
<keyword evidence="7 8" id="KW-0413">Isomerase</keyword>
<comment type="similarity">
    <text evidence="2">Belongs to the centrin family.</text>
</comment>
<feature type="domain" description="EF-hand" evidence="13">
    <location>
        <begin position="165"/>
        <end position="200"/>
    </location>
</feature>
<dbReference type="SUPFAM" id="SSF47473">
    <property type="entry name" value="EF-hand"/>
    <property type="match status" value="1"/>
</dbReference>
<evidence type="ECO:0000313" key="14">
    <source>
        <dbReference type="EMBL" id="KAJ0394182.1"/>
    </source>
</evidence>
<evidence type="ECO:0000256" key="3">
    <source>
        <dbReference type="ARBA" id="ARBA00013194"/>
    </source>
</evidence>